<accession>A0AAD4SNP8</accession>
<dbReference type="PANTHER" id="PTHR11913">
    <property type="entry name" value="COFILIN-RELATED"/>
    <property type="match status" value="1"/>
</dbReference>
<dbReference type="PROSITE" id="PS51263">
    <property type="entry name" value="ADF_H"/>
    <property type="match status" value="1"/>
</dbReference>
<dbReference type="EMBL" id="JAJJMB010009441">
    <property type="protein sequence ID" value="KAI3913769.1"/>
    <property type="molecule type" value="Genomic_DNA"/>
</dbReference>
<keyword evidence="3" id="KW-0732">Signal</keyword>
<dbReference type="InterPro" id="IPR029006">
    <property type="entry name" value="ADF-H/Gelsolin-like_dom_sf"/>
</dbReference>
<comment type="similarity">
    <text evidence="1">Belongs to the actin-binding proteins ADF family.</text>
</comment>
<evidence type="ECO:0000259" key="4">
    <source>
        <dbReference type="PROSITE" id="PS51263"/>
    </source>
</evidence>
<protein>
    <recommendedName>
        <fullName evidence="4">ADF-H domain-containing protein</fullName>
    </recommendedName>
</protein>
<dbReference type="GO" id="GO:0003779">
    <property type="term" value="F:actin binding"/>
    <property type="evidence" value="ECO:0007669"/>
    <property type="project" value="UniProtKB-KW"/>
</dbReference>
<evidence type="ECO:0000256" key="2">
    <source>
        <dbReference type="ARBA" id="ARBA00023203"/>
    </source>
</evidence>
<organism evidence="5 6">
    <name type="scientific">Papaver atlanticum</name>
    <dbReference type="NCBI Taxonomy" id="357466"/>
    <lineage>
        <taxon>Eukaryota</taxon>
        <taxon>Viridiplantae</taxon>
        <taxon>Streptophyta</taxon>
        <taxon>Embryophyta</taxon>
        <taxon>Tracheophyta</taxon>
        <taxon>Spermatophyta</taxon>
        <taxon>Magnoliopsida</taxon>
        <taxon>Ranunculales</taxon>
        <taxon>Papaveraceae</taxon>
        <taxon>Papaveroideae</taxon>
        <taxon>Papaver</taxon>
    </lineage>
</organism>
<dbReference type="AlphaFoldDB" id="A0AAD4SNP8"/>
<reference evidence="5" key="1">
    <citation type="submission" date="2022-04" db="EMBL/GenBank/DDBJ databases">
        <title>A functionally conserved STORR gene fusion in Papaver species that diverged 16.8 million years ago.</title>
        <authorList>
            <person name="Catania T."/>
        </authorList>
    </citation>
    <scope>NUCLEOTIDE SEQUENCE</scope>
    <source>
        <strain evidence="5">S-188037</strain>
    </source>
</reference>
<dbReference type="InterPro" id="IPR002108">
    <property type="entry name" value="ADF-H"/>
</dbReference>
<feature type="chain" id="PRO_5042279905" description="ADF-H domain-containing protein" evidence="3">
    <location>
        <begin position="30"/>
        <end position="184"/>
    </location>
</feature>
<feature type="signal peptide" evidence="3">
    <location>
        <begin position="1"/>
        <end position="29"/>
    </location>
</feature>
<name>A0AAD4SNP8_9MAGN</name>
<sequence length="184" mass="20945">MAPCVLNNPFLFLLSRILSLFSPLSLLSSLSPPLSPCLHPSRTREEICFSLTLYAKSVSISQRRTFNICTCNFLKTFMYNFFLTFLALNSSIISSRNASGIAVHDDCKQRFLELNAKRTSCFVVYKIEEKDKQKQIIVEKHGEPAESYEDFTSNLPADECRYAINDFDFVTAENCQKSLLIQQG</sequence>
<evidence type="ECO:0000313" key="6">
    <source>
        <dbReference type="Proteomes" id="UP001202328"/>
    </source>
</evidence>
<dbReference type="Pfam" id="PF00241">
    <property type="entry name" value="Cofilin_ADF"/>
    <property type="match status" value="1"/>
</dbReference>
<dbReference type="GO" id="GO:0030042">
    <property type="term" value="P:actin filament depolymerization"/>
    <property type="evidence" value="ECO:0007669"/>
    <property type="project" value="InterPro"/>
</dbReference>
<feature type="domain" description="ADF-H" evidence="4">
    <location>
        <begin position="98"/>
        <end position="184"/>
    </location>
</feature>
<evidence type="ECO:0000256" key="3">
    <source>
        <dbReference type="SAM" id="SignalP"/>
    </source>
</evidence>
<proteinExistence type="inferred from homology"/>
<dbReference type="SUPFAM" id="SSF55753">
    <property type="entry name" value="Actin depolymerizing proteins"/>
    <property type="match status" value="1"/>
</dbReference>
<dbReference type="GO" id="GO:0015629">
    <property type="term" value="C:actin cytoskeleton"/>
    <property type="evidence" value="ECO:0007669"/>
    <property type="project" value="InterPro"/>
</dbReference>
<evidence type="ECO:0000313" key="5">
    <source>
        <dbReference type="EMBL" id="KAI3913769.1"/>
    </source>
</evidence>
<keyword evidence="2" id="KW-0009">Actin-binding</keyword>
<keyword evidence="6" id="KW-1185">Reference proteome</keyword>
<evidence type="ECO:0000256" key="1">
    <source>
        <dbReference type="ARBA" id="ARBA00006844"/>
    </source>
</evidence>
<dbReference type="Gene3D" id="3.40.20.10">
    <property type="entry name" value="Severin"/>
    <property type="match status" value="1"/>
</dbReference>
<dbReference type="Proteomes" id="UP001202328">
    <property type="component" value="Unassembled WGS sequence"/>
</dbReference>
<dbReference type="InterPro" id="IPR017904">
    <property type="entry name" value="ADF/Cofilin"/>
</dbReference>
<gene>
    <name evidence="5" type="ORF">MKW98_011830</name>
</gene>
<comment type="caution">
    <text evidence="5">The sequence shown here is derived from an EMBL/GenBank/DDBJ whole genome shotgun (WGS) entry which is preliminary data.</text>
</comment>